<dbReference type="Pfam" id="PF06074">
    <property type="entry name" value="Portal_Mu"/>
    <property type="match status" value="1"/>
</dbReference>
<evidence type="ECO:0000313" key="1">
    <source>
        <dbReference type="EMBL" id="CAA0111677.1"/>
    </source>
</evidence>
<dbReference type="AlphaFoldDB" id="A0A5S9Q296"/>
<dbReference type="InterPro" id="IPR009279">
    <property type="entry name" value="Portal_Mu"/>
</dbReference>
<reference evidence="1 2" key="1">
    <citation type="submission" date="2019-11" db="EMBL/GenBank/DDBJ databases">
        <authorList>
            <person name="Holert J."/>
        </authorList>
    </citation>
    <scope>NUCLEOTIDE SEQUENCE [LARGE SCALE GENOMIC DNA]</scope>
    <source>
        <strain evidence="1">BC5_2</strain>
    </source>
</reference>
<accession>A0A5S9Q296</accession>
<evidence type="ECO:0008006" key="3">
    <source>
        <dbReference type="Google" id="ProtNLM"/>
    </source>
</evidence>
<dbReference type="EMBL" id="CACSII010000016">
    <property type="protein sequence ID" value="CAA0111677.1"/>
    <property type="molecule type" value="Genomic_DNA"/>
</dbReference>
<evidence type="ECO:0000313" key="2">
    <source>
        <dbReference type="Proteomes" id="UP000434580"/>
    </source>
</evidence>
<dbReference type="OrthoDB" id="9797300at2"/>
<sequence>MAESRIVDQFGNPIQKQTLTQEIADAQLTGVRSVWNHSSVASYLNPTRLADVLERAAHGDHHDFLTLSEEMEERDLHYGGVLGTRKRAVSGIAPEVEAGSESARDAEIAQAVRDQIVGRPCFGDTVDDCLDALGKGYSAIEVMWETSARQWHPATLKWRDPRFFQLCQVDGQTLKLISETAPMGDDLPAYKFIVHRPRLKSGLPIRGALGRLAAVVYLCKGVALADWMTFAELFGMPVRLGKYGNNATGPEIATLRAAVASIGSDAAAVVPDSMKIEFLDTGRASGGESLFERLCDFLDKQISKGVVGQTMTADDGSSQSQANVHNEVRKDILAADIRQLENTLNMQLIKPFVDFNYGPQKRYPRISFPLIEAEDIDALVNAVSTLVPLNLRVSEKVMLDKLGLPEPQQGETLLKAPTVEPATPDQTNNPTGAAASVGLNRDQPHADAEFLDYEDEINDWQQQLAPIVDPIQQLAERADSFDTFLSGIPQLLDDMDANTLVNQLAQATFKAYSKGDADD</sequence>
<dbReference type="Proteomes" id="UP000434580">
    <property type="component" value="Unassembled WGS sequence"/>
</dbReference>
<gene>
    <name evidence="1" type="ORF">DPBNPPHM_01510</name>
</gene>
<protein>
    <recommendedName>
        <fullName evidence="3">Mu-like prophage FluMu protein gp29</fullName>
    </recommendedName>
</protein>
<organism evidence="1 2">
    <name type="scientific">BD1-7 clade bacterium</name>
    <dbReference type="NCBI Taxonomy" id="2029982"/>
    <lineage>
        <taxon>Bacteria</taxon>
        <taxon>Pseudomonadati</taxon>
        <taxon>Pseudomonadota</taxon>
        <taxon>Gammaproteobacteria</taxon>
        <taxon>Cellvibrionales</taxon>
        <taxon>Spongiibacteraceae</taxon>
        <taxon>BD1-7 clade</taxon>
    </lineage>
</organism>
<name>A0A5S9Q296_9GAMM</name>
<proteinExistence type="predicted"/>